<protein>
    <recommendedName>
        <fullName evidence="6">Phosphoglycerate mutase</fullName>
    </recommendedName>
</protein>
<dbReference type="Proteomes" id="UP000094801">
    <property type="component" value="Unassembled WGS sequence"/>
</dbReference>
<dbReference type="PANTHER" id="PTHR46517:SF1">
    <property type="entry name" value="FRUCTOSE-2,6-BISPHOSPHATASE TIGAR"/>
    <property type="match status" value="1"/>
</dbReference>
<dbReference type="OrthoDB" id="354304at2759"/>
<dbReference type="AlphaFoldDB" id="A0A1E4SZZ2"/>
<evidence type="ECO:0000256" key="1">
    <source>
        <dbReference type="ARBA" id="ARBA00022801"/>
    </source>
</evidence>
<organism evidence="4 5">
    <name type="scientific">[Candida] arabinofermentans NRRL YB-2248</name>
    <dbReference type="NCBI Taxonomy" id="983967"/>
    <lineage>
        <taxon>Eukaryota</taxon>
        <taxon>Fungi</taxon>
        <taxon>Dikarya</taxon>
        <taxon>Ascomycota</taxon>
        <taxon>Saccharomycotina</taxon>
        <taxon>Pichiomycetes</taxon>
        <taxon>Pichiales</taxon>
        <taxon>Pichiaceae</taxon>
        <taxon>Ogataea</taxon>
        <taxon>Ogataea/Candida clade</taxon>
    </lineage>
</organism>
<proteinExistence type="predicted"/>
<keyword evidence="5" id="KW-1185">Reference proteome</keyword>
<accession>A0A1E4SZZ2</accession>
<sequence length="225" mass="25727">MTVDELLNTDSDKVRIFIVRHGQTPWNNIKKCQGHTNIGLNEKGYQQAELIGERLKDFKIDEFISSDLTRCVETMNQITKHHGVSEYRKTPQLRERFMGPVEGMFLKDALEKYGVNFKDLGETKKELVIRLSKEWDEILKDSFNKGNRNVVLCSHGGAITNLMQSLYYDRDYQLGEGLIPESLNVPFNTSLTVVEVSQDGKGLIERFGCTKHLGTEVEAVDQDLR</sequence>
<dbReference type="STRING" id="983967.A0A1E4SZZ2"/>
<dbReference type="GO" id="GO:0045820">
    <property type="term" value="P:negative regulation of glycolytic process"/>
    <property type="evidence" value="ECO:0007669"/>
    <property type="project" value="TreeGrafter"/>
</dbReference>
<evidence type="ECO:0000313" key="5">
    <source>
        <dbReference type="Proteomes" id="UP000094801"/>
    </source>
</evidence>
<evidence type="ECO:0000256" key="2">
    <source>
        <dbReference type="PIRSR" id="PIRSR613078-1"/>
    </source>
</evidence>
<evidence type="ECO:0000256" key="3">
    <source>
        <dbReference type="PIRSR" id="PIRSR613078-2"/>
    </source>
</evidence>
<feature type="binding site" evidence="3">
    <location>
        <position position="70"/>
    </location>
    <ligand>
        <name>substrate</name>
    </ligand>
</feature>
<dbReference type="InterPro" id="IPR013078">
    <property type="entry name" value="His_Pase_superF_clade-1"/>
</dbReference>
<gene>
    <name evidence="4" type="ORF">CANARDRAFT_8182</name>
</gene>
<dbReference type="PANTHER" id="PTHR46517">
    <property type="entry name" value="FRUCTOSE-2,6-BISPHOSPHATASE TIGAR"/>
    <property type="match status" value="1"/>
</dbReference>
<dbReference type="Gene3D" id="3.40.50.1240">
    <property type="entry name" value="Phosphoglycerate mutase-like"/>
    <property type="match status" value="1"/>
</dbReference>
<dbReference type="GO" id="GO:0005829">
    <property type="term" value="C:cytosol"/>
    <property type="evidence" value="ECO:0007669"/>
    <property type="project" value="TreeGrafter"/>
</dbReference>
<dbReference type="GO" id="GO:0043456">
    <property type="term" value="P:regulation of pentose-phosphate shunt"/>
    <property type="evidence" value="ECO:0007669"/>
    <property type="project" value="TreeGrafter"/>
</dbReference>
<dbReference type="PROSITE" id="PS00175">
    <property type="entry name" value="PG_MUTASE"/>
    <property type="match status" value="1"/>
</dbReference>
<dbReference type="GO" id="GO:0004331">
    <property type="term" value="F:fructose-2,6-bisphosphate 2-phosphatase activity"/>
    <property type="evidence" value="ECO:0007669"/>
    <property type="project" value="TreeGrafter"/>
</dbReference>
<feature type="binding site" evidence="3">
    <location>
        <begin position="20"/>
        <end position="27"/>
    </location>
    <ligand>
        <name>substrate</name>
    </ligand>
</feature>
<evidence type="ECO:0000313" key="4">
    <source>
        <dbReference type="EMBL" id="ODV85054.1"/>
    </source>
</evidence>
<feature type="active site" description="Proton donor/acceptor" evidence="2">
    <location>
        <position position="95"/>
    </location>
</feature>
<dbReference type="InterPro" id="IPR029033">
    <property type="entry name" value="His_PPase_superfam"/>
</dbReference>
<keyword evidence="1" id="KW-0378">Hydrolase</keyword>
<dbReference type="SUPFAM" id="SSF53254">
    <property type="entry name" value="Phosphoglycerate mutase-like"/>
    <property type="match status" value="1"/>
</dbReference>
<dbReference type="CDD" id="cd07067">
    <property type="entry name" value="HP_PGM_like"/>
    <property type="match status" value="1"/>
</dbReference>
<dbReference type="SMART" id="SM00855">
    <property type="entry name" value="PGAM"/>
    <property type="match status" value="1"/>
</dbReference>
<dbReference type="EMBL" id="KV453854">
    <property type="protein sequence ID" value="ODV85054.1"/>
    <property type="molecule type" value="Genomic_DNA"/>
</dbReference>
<reference evidence="5" key="1">
    <citation type="submission" date="2016-04" db="EMBL/GenBank/DDBJ databases">
        <title>Comparative genomics of biotechnologically important yeasts.</title>
        <authorList>
            <consortium name="DOE Joint Genome Institute"/>
            <person name="Riley R."/>
            <person name="Haridas S."/>
            <person name="Wolfe K.H."/>
            <person name="Lopes M.R."/>
            <person name="Hittinger C.T."/>
            <person name="Goker M."/>
            <person name="Salamov A."/>
            <person name="Wisecaver J."/>
            <person name="Long T.M."/>
            <person name="Aerts A.L."/>
            <person name="Barry K."/>
            <person name="Choi C."/>
            <person name="Clum A."/>
            <person name="Coughlan A.Y."/>
            <person name="Deshpande S."/>
            <person name="Douglass A.P."/>
            <person name="Hanson S.J."/>
            <person name="Klenk H.-P."/>
            <person name="Labutti K."/>
            <person name="Lapidus A."/>
            <person name="Lindquist E."/>
            <person name="Lipzen A."/>
            <person name="Meier-Kolthoff J.P."/>
            <person name="Ohm R.A."/>
            <person name="Otillar R.P."/>
            <person name="Pangilinan J."/>
            <person name="Peng Y."/>
            <person name="Rokas A."/>
            <person name="Rosa C.A."/>
            <person name="Scheuner C."/>
            <person name="Sibirny A.A."/>
            <person name="Slot J.C."/>
            <person name="Stielow J.B."/>
            <person name="Sun H."/>
            <person name="Kurtzman C.P."/>
            <person name="Blackwell M."/>
            <person name="Grigoriev I.V."/>
            <person name="Jeffries T.W."/>
        </authorList>
    </citation>
    <scope>NUCLEOTIDE SEQUENCE [LARGE SCALE GENOMIC DNA]</scope>
    <source>
        <strain evidence="5">NRRL YB-2248</strain>
    </source>
</reference>
<dbReference type="InterPro" id="IPR001345">
    <property type="entry name" value="PG/BPGM_mutase_AS"/>
</dbReference>
<feature type="active site" description="Tele-phosphohistidine intermediate" evidence="2">
    <location>
        <position position="21"/>
    </location>
</feature>
<dbReference type="InterPro" id="IPR051695">
    <property type="entry name" value="Phosphoglycerate_Mutase"/>
</dbReference>
<evidence type="ECO:0008006" key="6">
    <source>
        <dbReference type="Google" id="ProtNLM"/>
    </source>
</evidence>
<name>A0A1E4SZZ2_9ASCO</name>
<dbReference type="Pfam" id="PF00300">
    <property type="entry name" value="His_Phos_1"/>
    <property type="match status" value="1"/>
</dbReference>